<gene>
    <name evidence="2" type="ORF">SDC9_207307</name>
</gene>
<organism evidence="2">
    <name type="scientific">bioreactor metagenome</name>
    <dbReference type="NCBI Taxonomy" id="1076179"/>
    <lineage>
        <taxon>unclassified sequences</taxon>
        <taxon>metagenomes</taxon>
        <taxon>ecological metagenomes</taxon>
    </lineage>
</organism>
<accession>A0A645J826</accession>
<proteinExistence type="predicted"/>
<dbReference type="AlphaFoldDB" id="A0A645J826"/>
<sequence>MCGIFFKITGSFDKQQAVNIGNELFFDPDIDTLPFIPLLFSTSIQRIYLTYLFHITSTINLLLLHCCFLYSHCKIIAY</sequence>
<evidence type="ECO:0000256" key="1">
    <source>
        <dbReference type="SAM" id="Phobius"/>
    </source>
</evidence>
<name>A0A645J826_9ZZZZ</name>
<reference evidence="2" key="1">
    <citation type="submission" date="2019-08" db="EMBL/GenBank/DDBJ databases">
        <authorList>
            <person name="Kucharzyk K."/>
            <person name="Murdoch R.W."/>
            <person name="Higgins S."/>
            <person name="Loffler F."/>
        </authorList>
    </citation>
    <scope>NUCLEOTIDE SEQUENCE</scope>
</reference>
<feature type="transmembrane region" description="Helical" evidence="1">
    <location>
        <begin position="48"/>
        <end position="70"/>
    </location>
</feature>
<protein>
    <submittedName>
        <fullName evidence="2">Uncharacterized protein</fullName>
    </submittedName>
</protein>
<keyword evidence="1" id="KW-0812">Transmembrane</keyword>
<dbReference type="EMBL" id="VSSQ01133754">
    <property type="protein sequence ID" value="MPN59586.1"/>
    <property type="molecule type" value="Genomic_DNA"/>
</dbReference>
<evidence type="ECO:0000313" key="2">
    <source>
        <dbReference type="EMBL" id="MPN59586.1"/>
    </source>
</evidence>
<comment type="caution">
    <text evidence="2">The sequence shown here is derived from an EMBL/GenBank/DDBJ whole genome shotgun (WGS) entry which is preliminary data.</text>
</comment>
<keyword evidence="1" id="KW-0472">Membrane</keyword>
<keyword evidence="1" id="KW-1133">Transmembrane helix</keyword>